<dbReference type="InterPro" id="IPR036651">
    <property type="entry name" value="Gln_synt_N_sf"/>
</dbReference>
<dbReference type="PROSITE" id="PS00181">
    <property type="entry name" value="GLNA_ATP"/>
    <property type="match status" value="1"/>
</dbReference>
<evidence type="ECO:0000256" key="1">
    <source>
        <dbReference type="ARBA" id="ARBA00001946"/>
    </source>
</evidence>
<evidence type="ECO:0000256" key="3">
    <source>
        <dbReference type="ARBA" id="ARBA00022842"/>
    </source>
</evidence>
<evidence type="ECO:0000256" key="2">
    <source>
        <dbReference type="ARBA" id="ARBA00022598"/>
    </source>
</evidence>
<dbReference type="InterPro" id="IPR014746">
    <property type="entry name" value="Gln_synth/guanido_kin_cat_dom"/>
</dbReference>
<reference evidence="7 8" key="1">
    <citation type="submission" date="2012-01" db="EMBL/GenBank/DDBJ databases">
        <title>Improved High-Quality Draft sequence of Metallosphaera yellowstonensis MK1.</title>
        <authorList>
            <consortium name="US DOE Joint Genome Institute"/>
            <person name="Lucas S."/>
            <person name="Han J."/>
            <person name="Cheng J.-F."/>
            <person name="Goodwin L."/>
            <person name="Pitluck S."/>
            <person name="Peters L."/>
            <person name="Teshima H."/>
            <person name="Detter J.C."/>
            <person name="Han C."/>
            <person name="Tapia R."/>
            <person name="Land M."/>
            <person name="Hauser L."/>
            <person name="Kyrpides N."/>
            <person name="Kozubal M."/>
            <person name="Macur R.E."/>
            <person name="Jay Z."/>
            <person name="Inskeep W."/>
            <person name="Woyke T."/>
        </authorList>
    </citation>
    <scope>NUCLEOTIDE SEQUENCE [LARGE SCALE GENOMIC DNA]</scope>
    <source>
        <strain evidence="7 8">MK1</strain>
    </source>
</reference>
<dbReference type="GO" id="GO:0004356">
    <property type="term" value="F:glutamine synthetase activity"/>
    <property type="evidence" value="ECO:0007669"/>
    <property type="project" value="InterPro"/>
</dbReference>
<evidence type="ECO:0000313" key="8">
    <source>
        <dbReference type="Proteomes" id="UP000003980"/>
    </source>
</evidence>
<keyword evidence="2" id="KW-0436">Ligase</keyword>
<keyword evidence="3" id="KW-0460">Magnesium</keyword>
<dbReference type="Pfam" id="PF00120">
    <property type="entry name" value="Gln-synt_C"/>
    <property type="match status" value="1"/>
</dbReference>
<evidence type="ECO:0000256" key="5">
    <source>
        <dbReference type="RuleBase" id="RU000384"/>
    </source>
</evidence>
<dbReference type="RefSeq" id="WP_009070541.1">
    <property type="nucleotide sequence ID" value="NZ_JH597761.1"/>
</dbReference>
<comment type="cofactor">
    <cofactor evidence="1">
        <name>Mg(2+)</name>
        <dbReference type="ChEBI" id="CHEBI:18420"/>
    </cofactor>
</comment>
<dbReference type="HOGENOM" id="CLU_017290_1_3_2"/>
<dbReference type="STRING" id="671065.MetMK1DRAFT_00006150"/>
<evidence type="ECO:0000256" key="4">
    <source>
        <dbReference type="PROSITE-ProRule" id="PRU01331"/>
    </source>
</evidence>
<dbReference type="Gene3D" id="3.10.20.70">
    <property type="entry name" value="Glutamine synthetase, N-terminal domain"/>
    <property type="match status" value="1"/>
</dbReference>
<dbReference type="EMBL" id="JH597761">
    <property type="protein sequence ID" value="EHP70113.1"/>
    <property type="molecule type" value="Genomic_DNA"/>
</dbReference>
<organism evidence="7 8">
    <name type="scientific">Metallosphaera yellowstonensis MK1</name>
    <dbReference type="NCBI Taxonomy" id="671065"/>
    <lineage>
        <taxon>Archaea</taxon>
        <taxon>Thermoproteota</taxon>
        <taxon>Thermoprotei</taxon>
        <taxon>Sulfolobales</taxon>
        <taxon>Sulfolobaceae</taxon>
        <taxon>Metallosphaera</taxon>
    </lineage>
</organism>
<dbReference type="OrthoDB" id="36124at2157"/>
<accession>H2C1J2</accession>
<sequence length="429" mass="48345">MDVKKVLEEKNVDVLRFTYVGLDGIIRSKGAHVSVVNDMIRTGIGLSKAMLSYTPMDRISPYGSFGPEDEDVFLVPDVGTLSVFPPSAVVLCDLYYGNSPWEIDPRSSLKRSLKRAREELGLEFRSSFELEFYLIKDRKPLDSGVCFDSSSFYDNQVIEEIVNLSRDVGIQPLRIMKEYGPGQFEIDILHKEALRSADEVVLFKEVARQVARRHGVEANFMPKPFNRLAGSGLHLNLSAWRGGRNAFYNPTDRYGMSELAYGFIAGIMEHAKALTALVAPTVNSYKRLVPGSWAPTKIAYGYNNKSAMLRIPTPYPGVEGEDRRVEFRVPDPSSNPYLAILATIEAGLDGVERGLKPQPPVDENVYARGDVPDVPRNLREALTELKRDTKLMDRVGRKLVEEFIKVKTAEVEEYESLVTDWEYEVYSRV</sequence>
<dbReference type="Proteomes" id="UP000003980">
    <property type="component" value="Unassembled WGS sequence"/>
</dbReference>
<comment type="similarity">
    <text evidence="4 5">Belongs to the glutamine synthetase family.</text>
</comment>
<dbReference type="AlphaFoldDB" id="H2C1J2"/>
<dbReference type="Gene3D" id="3.30.590.10">
    <property type="entry name" value="Glutamine synthetase/guanido kinase, catalytic domain"/>
    <property type="match status" value="1"/>
</dbReference>
<evidence type="ECO:0000313" key="7">
    <source>
        <dbReference type="EMBL" id="EHP70113.1"/>
    </source>
</evidence>
<gene>
    <name evidence="7" type="ORF">MetMK1DRAFT_00006150</name>
</gene>
<dbReference type="InterPro" id="IPR008146">
    <property type="entry name" value="Gln_synth_cat_dom"/>
</dbReference>
<dbReference type="eggNOG" id="arCOG01909">
    <property type="taxonomic scope" value="Archaea"/>
</dbReference>
<name>H2C1J2_9CREN</name>
<dbReference type="SMART" id="SM01230">
    <property type="entry name" value="Gln-synt_C"/>
    <property type="match status" value="1"/>
</dbReference>
<keyword evidence="8" id="KW-1185">Reference proteome</keyword>
<feature type="domain" description="GS catalytic" evidence="6">
    <location>
        <begin position="105"/>
        <end position="429"/>
    </location>
</feature>
<dbReference type="PANTHER" id="PTHR43785">
    <property type="entry name" value="GAMMA-GLUTAMYLPUTRESCINE SYNTHETASE"/>
    <property type="match status" value="1"/>
</dbReference>
<dbReference type="InterPro" id="IPR027303">
    <property type="entry name" value="Gln_synth_gly_rich_site"/>
</dbReference>
<dbReference type="SUPFAM" id="SSF55931">
    <property type="entry name" value="Glutamine synthetase/guanido kinase"/>
    <property type="match status" value="1"/>
</dbReference>
<dbReference type="PANTHER" id="PTHR43785:SF12">
    <property type="entry name" value="TYPE-1 GLUTAMINE SYNTHETASE 2"/>
    <property type="match status" value="1"/>
</dbReference>
<dbReference type="SUPFAM" id="SSF54368">
    <property type="entry name" value="Glutamine synthetase, N-terminal domain"/>
    <property type="match status" value="1"/>
</dbReference>
<protein>
    <submittedName>
        <fullName evidence="7">Glutamine synthetase</fullName>
    </submittedName>
</protein>
<evidence type="ECO:0000259" key="6">
    <source>
        <dbReference type="PROSITE" id="PS51987"/>
    </source>
</evidence>
<dbReference type="GO" id="GO:0006542">
    <property type="term" value="P:glutamine biosynthetic process"/>
    <property type="evidence" value="ECO:0007669"/>
    <property type="project" value="InterPro"/>
</dbReference>
<dbReference type="PROSITE" id="PS51987">
    <property type="entry name" value="GS_CATALYTIC"/>
    <property type="match status" value="1"/>
</dbReference>
<proteinExistence type="inferred from homology"/>